<evidence type="ECO:0000313" key="6">
    <source>
        <dbReference type="Proteomes" id="UP000464374"/>
    </source>
</evidence>
<comment type="similarity">
    <text evidence="1">Belongs to the glycosyl hydrolase 20 family.</text>
</comment>
<dbReference type="InterPro" id="IPR038901">
    <property type="entry name" value="HEXDC-like"/>
</dbReference>
<dbReference type="KEGG" id="trz:GWP43_02480"/>
<dbReference type="EMBL" id="CP048020">
    <property type="protein sequence ID" value="QHX42500.1"/>
    <property type="molecule type" value="Genomic_DNA"/>
</dbReference>
<keyword evidence="2" id="KW-0378">Hydrolase</keyword>
<dbReference type="PANTHER" id="PTHR21040:SF8">
    <property type="entry name" value="BCDNA.GH04120"/>
    <property type="match status" value="1"/>
</dbReference>
<dbReference type="Gene3D" id="1.20.120.670">
    <property type="entry name" value="N-acetyl-b-d-glucoasminidase"/>
    <property type="match status" value="1"/>
</dbReference>
<sequence length="647" mass="75692">MCTAIKQLKPLKLDLSDLDEKMTLAVAELRKSYPLRISEDGIPVTFKKVKDSEISATFRNGVCEIEADSAPHFYFALSMLLLKSQTIEDSKVYTRRDAQRLLEFRMDHFFEKNGLMLDLSRNAVAHIDMLKQFIREMAFMGHSWFMLYMEDVYEVEGAPYFGALRGRYSIKDLQEVDRYAQIFGIQLIPCIQTLAHMEQYFMWEAVEYKYKDIDNIFNVGNAEVQALLTRMIASLRKAFSTDIIHIGMDEAYNLGRGRYLDENGFKNRGDIMQEHLAFMKTLCKTYGFKPIIWDDMFFGCYSNNKEDTEPIIPNQIGLMYWDYYSCISKHYRDHLQACRTLTKKTMFAGGAWRWMGYIPHHKKTLETTLAAIEACRKERIKEIIVTTWGDDGSEAPLYTCMFGLVLYAYLDCHIKYQEEEFAQYLKLYTGMGLDEWMRQGEPDLFEGTTGNNYDITPSKYLLYQDPLGSKFLHYIRTLTTDMDAVYKKLEQAFTKDAANTDNSLQHSIAEFYAMMMKTLYYKWRLPLDIWEAYKKADKKALQALIENKIKPLKTVLAETAKARRRVWTEECRGFGSEVLDHRFGAMLMRLEVTQEVLADYIQGKIKQIDELEEERLDPCPESDKMLEPQAVRYNRALRIMTACRETW</sequence>
<dbReference type="InterPro" id="IPR041063">
    <property type="entry name" value="Glyco_H_20C_C"/>
</dbReference>
<evidence type="ECO:0000259" key="3">
    <source>
        <dbReference type="Pfam" id="PF00728"/>
    </source>
</evidence>
<dbReference type="Pfam" id="PF00728">
    <property type="entry name" value="Glyco_hydro_20"/>
    <property type="match status" value="1"/>
</dbReference>
<dbReference type="InterPro" id="IPR015883">
    <property type="entry name" value="Glyco_hydro_20_cat"/>
</dbReference>
<dbReference type="Proteomes" id="UP000464374">
    <property type="component" value="Chromosome"/>
</dbReference>
<gene>
    <name evidence="5" type="ORF">GWP43_02480</name>
</gene>
<name>A0A6P1XZR0_9SPIR</name>
<dbReference type="AlphaFoldDB" id="A0A6P1XZR0"/>
<accession>A0A6P1XZR0</accession>
<evidence type="ECO:0000256" key="2">
    <source>
        <dbReference type="ARBA" id="ARBA00022801"/>
    </source>
</evidence>
<dbReference type="Gene3D" id="3.20.20.80">
    <property type="entry name" value="Glycosidases"/>
    <property type="match status" value="1"/>
</dbReference>
<dbReference type="PANTHER" id="PTHR21040">
    <property type="entry name" value="BCDNA.GH04120"/>
    <property type="match status" value="1"/>
</dbReference>
<feature type="domain" description="Glycoside hydrolase family 20 catalytic" evidence="3">
    <location>
        <begin position="114"/>
        <end position="322"/>
    </location>
</feature>
<dbReference type="Pfam" id="PF18088">
    <property type="entry name" value="Glyco_H_20C_C"/>
    <property type="match status" value="1"/>
</dbReference>
<proteinExistence type="inferred from homology"/>
<reference evidence="5 6" key="1">
    <citation type="submission" date="2020-01" db="EMBL/GenBank/DDBJ databases">
        <title>Complete genome sequence of a human oral phylogroup 1 Treponema sp. strain ATCC 700766, originally isolated from periodontitis dental plaque.</title>
        <authorList>
            <person name="Chan Y."/>
            <person name="Huo Y.-B."/>
            <person name="Yu X.-L."/>
            <person name="Zeng H."/>
            <person name="Leung W.-K."/>
            <person name="Watt R.M."/>
        </authorList>
    </citation>
    <scope>NUCLEOTIDE SEQUENCE [LARGE SCALE GENOMIC DNA]</scope>
    <source>
        <strain evidence="5 6">OMZ 804</strain>
    </source>
</reference>
<evidence type="ECO:0000256" key="1">
    <source>
        <dbReference type="ARBA" id="ARBA00006285"/>
    </source>
</evidence>
<evidence type="ECO:0000259" key="4">
    <source>
        <dbReference type="Pfam" id="PF18088"/>
    </source>
</evidence>
<protein>
    <submittedName>
        <fullName evidence="5">Beta-N-acetylhexosaminidase</fullName>
    </submittedName>
</protein>
<dbReference type="GO" id="GO:0005975">
    <property type="term" value="P:carbohydrate metabolic process"/>
    <property type="evidence" value="ECO:0007669"/>
    <property type="project" value="InterPro"/>
</dbReference>
<dbReference type="SUPFAM" id="SSF51445">
    <property type="entry name" value="(Trans)glycosidases"/>
    <property type="match status" value="1"/>
</dbReference>
<dbReference type="InterPro" id="IPR017853">
    <property type="entry name" value="GH"/>
</dbReference>
<feature type="domain" description="Glycoside Hydrolase 20C C-terminal" evidence="4">
    <location>
        <begin position="434"/>
        <end position="622"/>
    </location>
</feature>
<dbReference type="CDD" id="cd06565">
    <property type="entry name" value="GH20_GcnA-like"/>
    <property type="match status" value="1"/>
</dbReference>
<evidence type="ECO:0000313" key="5">
    <source>
        <dbReference type="EMBL" id="QHX42500.1"/>
    </source>
</evidence>
<organism evidence="5 6">
    <name type="scientific">Treponema vincentii</name>
    <dbReference type="NCBI Taxonomy" id="69710"/>
    <lineage>
        <taxon>Bacteria</taxon>
        <taxon>Pseudomonadati</taxon>
        <taxon>Spirochaetota</taxon>
        <taxon>Spirochaetia</taxon>
        <taxon>Spirochaetales</taxon>
        <taxon>Treponemataceae</taxon>
        <taxon>Treponema</taxon>
    </lineage>
</organism>
<dbReference type="GO" id="GO:0004563">
    <property type="term" value="F:beta-N-acetylhexosaminidase activity"/>
    <property type="evidence" value="ECO:0007669"/>
    <property type="project" value="UniProtKB-ARBA"/>
</dbReference>